<dbReference type="Proteomes" id="UP000282454">
    <property type="component" value="Unassembled WGS sequence"/>
</dbReference>
<evidence type="ECO:0000256" key="3">
    <source>
        <dbReference type="ARBA" id="ARBA00022840"/>
    </source>
</evidence>
<name>A0A421B3K4_9PSEU</name>
<feature type="domain" description="ATP-grasp" evidence="5">
    <location>
        <begin position="110"/>
        <end position="311"/>
    </location>
</feature>
<evidence type="ECO:0000256" key="4">
    <source>
        <dbReference type="PROSITE-ProRule" id="PRU00409"/>
    </source>
</evidence>
<evidence type="ECO:0000313" key="7">
    <source>
        <dbReference type="Proteomes" id="UP000282454"/>
    </source>
</evidence>
<organism evidence="6 7">
    <name type="scientific">Actinokineospora cianjurensis</name>
    <dbReference type="NCBI Taxonomy" id="585224"/>
    <lineage>
        <taxon>Bacteria</taxon>
        <taxon>Bacillati</taxon>
        <taxon>Actinomycetota</taxon>
        <taxon>Actinomycetes</taxon>
        <taxon>Pseudonocardiales</taxon>
        <taxon>Pseudonocardiaceae</taxon>
        <taxon>Actinokineospora</taxon>
    </lineage>
</organism>
<dbReference type="GO" id="GO:0016874">
    <property type="term" value="F:ligase activity"/>
    <property type="evidence" value="ECO:0007669"/>
    <property type="project" value="UniProtKB-KW"/>
</dbReference>
<dbReference type="PANTHER" id="PTHR43585:SF2">
    <property type="entry name" value="ATP-GRASP ENZYME FSQD"/>
    <property type="match status" value="1"/>
</dbReference>
<comment type="caution">
    <text evidence="6">The sequence shown here is derived from an EMBL/GenBank/DDBJ whole genome shotgun (WGS) entry which is preliminary data.</text>
</comment>
<evidence type="ECO:0000256" key="2">
    <source>
        <dbReference type="ARBA" id="ARBA00022741"/>
    </source>
</evidence>
<accession>A0A421B3K4</accession>
<dbReference type="PANTHER" id="PTHR43585">
    <property type="entry name" value="FUMIPYRROLE BIOSYNTHESIS PROTEIN C"/>
    <property type="match status" value="1"/>
</dbReference>
<dbReference type="RefSeq" id="WP_121391870.1">
    <property type="nucleotide sequence ID" value="NZ_RCDD01000002.1"/>
</dbReference>
<keyword evidence="1" id="KW-0436">Ligase</keyword>
<dbReference type="OrthoDB" id="24041at2"/>
<dbReference type="GO" id="GO:0046872">
    <property type="term" value="F:metal ion binding"/>
    <property type="evidence" value="ECO:0007669"/>
    <property type="project" value="InterPro"/>
</dbReference>
<dbReference type="Pfam" id="PF13535">
    <property type="entry name" value="ATP-grasp_4"/>
    <property type="match status" value="1"/>
</dbReference>
<dbReference type="InterPro" id="IPR052032">
    <property type="entry name" value="ATP-dep_AA_Ligase"/>
</dbReference>
<protein>
    <submittedName>
        <fullName evidence="6">ATP-grasp domain-containing protein</fullName>
    </submittedName>
</protein>
<dbReference type="EMBL" id="RCDD01000002">
    <property type="protein sequence ID" value="RLK58959.1"/>
    <property type="molecule type" value="Genomic_DNA"/>
</dbReference>
<keyword evidence="7" id="KW-1185">Reference proteome</keyword>
<dbReference type="SUPFAM" id="SSF56059">
    <property type="entry name" value="Glutathione synthetase ATP-binding domain-like"/>
    <property type="match status" value="1"/>
</dbReference>
<dbReference type="NCBIfam" id="NF005543">
    <property type="entry name" value="PRK07206.1"/>
    <property type="match status" value="1"/>
</dbReference>
<evidence type="ECO:0000259" key="5">
    <source>
        <dbReference type="PROSITE" id="PS50975"/>
    </source>
</evidence>
<keyword evidence="2 4" id="KW-0547">Nucleotide-binding</keyword>
<sequence>MRPAVIVDPYTSGALFAPAFHQAGIPVVALLSSPAPPEVYAASFRPEDYAEIIVHSGQTQRRLRELDPVCLLPGCESGVELADTLTAEVFPEWANVPELTPARRHKGAMAEAVALAGLPIIPQVCTADPDEVTAWIAKYGLAGKDLVVKPPKSAGTDGVTKVAGGHGWREVFDARLGQRNRLGLVNDQVLVQQHAVGTEYVVDLFSHGGDHTVADVCRYGKVDNGRHMAVYESLAWLAPDDPVVPVLTEHAKHVLDAVGLRYGTAHVELILTDHGPRLVEVGIRPHGGGHPRYCRVATGDSQVDRAVRHFTGQGEVPEGYALRKHMRVVFLMSRTAGVVRGTDSLAAIPELASHHESVITVRAGDRIEVTDDLFATFDVGFVVLAHDDPEQVLADEAAVRKAEAGLEVIGDRGCGRSTVE</sequence>
<dbReference type="GO" id="GO:0005524">
    <property type="term" value="F:ATP binding"/>
    <property type="evidence" value="ECO:0007669"/>
    <property type="project" value="UniProtKB-UniRule"/>
</dbReference>
<evidence type="ECO:0000256" key="1">
    <source>
        <dbReference type="ARBA" id="ARBA00022598"/>
    </source>
</evidence>
<keyword evidence="3 4" id="KW-0067">ATP-binding</keyword>
<gene>
    <name evidence="6" type="ORF">CLV68_3440</name>
</gene>
<dbReference type="AlphaFoldDB" id="A0A421B3K4"/>
<dbReference type="Gene3D" id="3.30.470.20">
    <property type="entry name" value="ATP-grasp fold, B domain"/>
    <property type="match status" value="1"/>
</dbReference>
<reference evidence="6 7" key="1">
    <citation type="submission" date="2018-10" db="EMBL/GenBank/DDBJ databases">
        <title>Genomic Encyclopedia of Archaeal and Bacterial Type Strains, Phase II (KMG-II): from individual species to whole genera.</title>
        <authorList>
            <person name="Goeker M."/>
        </authorList>
    </citation>
    <scope>NUCLEOTIDE SEQUENCE [LARGE SCALE GENOMIC DNA]</scope>
    <source>
        <strain evidence="6 7">DSM 45657</strain>
    </source>
</reference>
<proteinExistence type="predicted"/>
<dbReference type="PROSITE" id="PS50975">
    <property type="entry name" value="ATP_GRASP"/>
    <property type="match status" value="1"/>
</dbReference>
<evidence type="ECO:0000313" key="6">
    <source>
        <dbReference type="EMBL" id="RLK58959.1"/>
    </source>
</evidence>
<dbReference type="InterPro" id="IPR011761">
    <property type="entry name" value="ATP-grasp"/>
</dbReference>